<proteinExistence type="predicted"/>
<dbReference type="Proteomes" id="UP000005139">
    <property type="component" value="Unassembled WGS sequence"/>
</dbReference>
<dbReference type="PROSITE" id="PS50042">
    <property type="entry name" value="CNMP_BINDING_3"/>
    <property type="match status" value="1"/>
</dbReference>
<gene>
    <name evidence="2" type="ORF">TcarDRAFT_0085</name>
</gene>
<dbReference type="Gene3D" id="2.60.120.10">
    <property type="entry name" value="Jelly Rolls"/>
    <property type="match status" value="1"/>
</dbReference>
<dbReference type="EMBL" id="AAWL01000040">
    <property type="protein sequence ID" value="EAX46345.1"/>
    <property type="molecule type" value="Genomic_DNA"/>
</dbReference>
<dbReference type="OrthoDB" id="9810708at2"/>
<dbReference type="eggNOG" id="COG0664">
    <property type="taxonomic scope" value="Bacteria"/>
</dbReference>
<sequence>MPTRMRLTDVDLLEVLSSSEYARFLKEFQEHRFSKKAILYSPNNEKNLVFLVKSGRVRVYLAYEDKEFTLSILEAGDIYSTHTRAFTQAMENTTILVTDVRNFKKIIAEIPAFGLNMVNVLGDLLKNSITIINGLVFKDTHLRLVEFLVQAAKDRGVTVEQGIKLELGLTTEEIALILGATPKTHFKNLCQLLRIETKRSQGLLYRFFIVGICKEGFTFKLILSNYIFKVYFNSCVL</sequence>
<evidence type="ECO:0000313" key="2">
    <source>
        <dbReference type="EMBL" id="EAX46345.1"/>
    </source>
</evidence>
<evidence type="ECO:0000259" key="1">
    <source>
        <dbReference type="PROSITE" id="PS50042"/>
    </source>
</evidence>
<evidence type="ECO:0000313" key="3">
    <source>
        <dbReference type="Proteomes" id="UP000005139"/>
    </source>
</evidence>
<comment type="caution">
    <text evidence="2">The sequence shown here is derived from an EMBL/GenBank/DDBJ whole genome shotgun (WGS) entry which is preliminary data.</text>
</comment>
<dbReference type="AlphaFoldDB" id="A1HUF6"/>
<dbReference type="Gene3D" id="1.10.10.10">
    <property type="entry name" value="Winged helix-like DNA-binding domain superfamily/Winged helix DNA-binding domain"/>
    <property type="match status" value="1"/>
</dbReference>
<dbReference type="InterPro" id="IPR018490">
    <property type="entry name" value="cNMP-bd_dom_sf"/>
</dbReference>
<dbReference type="InterPro" id="IPR014710">
    <property type="entry name" value="RmlC-like_jellyroll"/>
</dbReference>
<dbReference type="InterPro" id="IPR000595">
    <property type="entry name" value="cNMP-bd_dom"/>
</dbReference>
<name>A1HUF6_9FIRM</name>
<protein>
    <submittedName>
        <fullName evidence="2">Cyclic nucleotide-binding protein</fullName>
    </submittedName>
</protein>
<keyword evidence="3" id="KW-1185">Reference proteome</keyword>
<dbReference type="InterPro" id="IPR036388">
    <property type="entry name" value="WH-like_DNA-bd_sf"/>
</dbReference>
<reference evidence="2 3" key="1">
    <citation type="submission" date="2007-01" db="EMBL/GenBank/DDBJ databases">
        <title>Annotation of the draft genome assembly of Thermosinus carboxydivorans Nor1.</title>
        <authorList>
            <consortium name="US DOE Joint Genome Institute (JGI-ORNL)"/>
            <person name="Larimer F."/>
            <person name="Land M."/>
            <person name="Hauser L."/>
        </authorList>
    </citation>
    <scope>NUCLEOTIDE SEQUENCE [LARGE SCALE GENOMIC DNA]</scope>
    <source>
        <strain evidence="2 3">Nor1</strain>
    </source>
</reference>
<reference evidence="2 3" key="2">
    <citation type="submission" date="2007-01" db="EMBL/GenBank/DDBJ databases">
        <title>Sequencing of the draft genome and assembly of Thermosinus carboxydivorans Nor1.</title>
        <authorList>
            <consortium name="US DOE Joint Genome Institute (JGI-PGF)"/>
            <person name="Copeland A."/>
            <person name="Lucas S."/>
            <person name="Lapidus A."/>
            <person name="Barry K."/>
            <person name="Glavina del Rio T."/>
            <person name="Dalin E."/>
            <person name="Tice H."/>
            <person name="Bruce D."/>
            <person name="Pitluck S."/>
            <person name="Richardson P."/>
        </authorList>
    </citation>
    <scope>NUCLEOTIDE SEQUENCE [LARGE SCALE GENOMIC DNA]</scope>
    <source>
        <strain evidence="2 3">Nor1</strain>
    </source>
</reference>
<dbReference type="SUPFAM" id="SSF51206">
    <property type="entry name" value="cAMP-binding domain-like"/>
    <property type="match status" value="1"/>
</dbReference>
<dbReference type="CDD" id="cd00038">
    <property type="entry name" value="CAP_ED"/>
    <property type="match status" value="1"/>
</dbReference>
<feature type="domain" description="Cyclic nucleotide-binding" evidence="1">
    <location>
        <begin position="12"/>
        <end position="80"/>
    </location>
</feature>
<accession>A1HUF6</accession>
<organism evidence="2 3">
    <name type="scientific">Thermosinus carboxydivorans Nor1</name>
    <dbReference type="NCBI Taxonomy" id="401526"/>
    <lineage>
        <taxon>Bacteria</taxon>
        <taxon>Bacillati</taxon>
        <taxon>Bacillota</taxon>
        <taxon>Negativicutes</taxon>
        <taxon>Selenomonadales</taxon>
        <taxon>Sporomusaceae</taxon>
        <taxon>Thermosinus</taxon>
    </lineage>
</organism>